<dbReference type="FunFam" id="3.40.50.300:FF:000840">
    <property type="entry name" value="Immune-associated nucleotide-binding protein 9"/>
    <property type="match status" value="1"/>
</dbReference>
<protein>
    <recommendedName>
        <fullName evidence="4">AIG1-type G domain-containing protein</fullName>
    </recommendedName>
</protein>
<dbReference type="EMBL" id="GG666652">
    <property type="protein sequence ID" value="EEN45846.1"/>
    <property type="molecule type" value="Genomic_DNA"/>
</dbReference>
<evidence type="ECO:0000256" key="2">
    <source>
        <dbReference type="ARBA" id="ARBA00022741"/>
    </source>
</evidence>
<dbReference type="InParanoid" id="C3ZNJ4"/>
<dbReference type="PANTHER" id="PTHR10903">
    <property type="entry name" value="GTPASE, IMAP FAMILY MEMBER-RELATED"/>
    <property type="match status" value="1"/>
</dbReference>
<keyword evidence="2" id="KW-0547">Nucleotide-binding</keyword>
<dbReference type="Pfam" id="PF04548">
    <property type="entry name" value="AIG1"/>
    <property type="match status" value="1"/>
</dbReference>
<sequence>ELRIALIGKTGAGKSSTANSILGYAASAVSCGLSSETKHCLFFTRDKGDRKISVVDTPGILDTGNNDEHTATILTQVATMFPNGLHALLFVVNHTRFTKEDALAVDLLRHVFGERFLQCSVMVVTGMDVIDADERVRNKQDYLKTAPREFLDVLKECGTRCVFFDNKTKDETLRRTQLWKLVTMVEKTVEINNGPYSDGLLRKEEDVQ</sequence>
<accession>C3ZNJ4</accession>
<dbReference type="PROSITE" id="PS51720">
    <property type="entry name" value="G_AIG1"/>
    <property type="match status" value="1"/>
</dbReference>
<proteinExistence type="inferred from homology"/>
<gene>
    <name evidence="5" type="ORF">BRAFLDRAFT_247915</name>
</gene>
<dbReference type="AlphaFoldDB" id="C3ZNJ4"/>
<dbReference type="eggNOG" id="ENOG502R7PE">
    <property type="taxonomic scope" value="Eukaryota"/>
</dbReference>
<feature type="non-terminal residue" evidence="5">
    <location>
        <position position="1"/>
    </location>
</feature>
<dbReference type="STRING" id="7739.C3ZNJ4"/>
<dbReference type="InterPro" id="IPR006703">
    <property type="entry name" value="G_AIG1"/>
</dbReference>
<organism>
    <name type="scientific">Branchiostoma floridae</name>
    <name type="common">Florida lancelet</name>
    <name type="synonym">Amphioxus</name>
    <dbReference type="NCBI Taxonomy" id="7739"/>
    <lineage>
        <taxon>Eukaryota</taxon>
        <taxon>Metazoa</taxon>
        <taxon>Chordata</taxon>
        <taxon>Cephalochordata</taxon>
        <taxon>Leptocardii</taxon>
        <taxon>Amphioxiformes</taxon>
        <taxon>Branchiostomatidae</taxon>
        <taxon>Branchiostoma</taxon>
    </lineage>
</organism>
<name>C3ZNJ4_BRAFL</name>
<keyword evidence="3" id="KW-0342">GTP-binding</keyword>
<feature type="non-terminal residue" evidence="5">
    <location>
        <position position="208"/>
    </location>
</feature>
<reference evidence="5" key="1">
    <citation type="journal article" date="2008" name="Nature">
        <title>The amphioxus genome and the evolution of the chordate karyotype.</title>
        <authorList>
            <consortium name="US DOE Joint Genome Institute (JGI-PGF)"/>
            <person name="Putnam N.H."/>
            <person name="Butts T."/>
            <person name="Ferrier D.E.K."/>
            <person name="Furlong R.F."/>
            <person name="Hellsten U."/>
            <person name="Kawashima T."/>
            <person name="Robinson-Rechavi M."/>
            <person name="Shoguchi E."/>
            <person name="Terry A."/>
            <person name="Yu J.-K."/>
            <person name="Benito-Gutierrez E.L."/>
            <person name="Dubchak I."/>
            <person name="Garcia-Fernandez J."/>
            <person name="Gibson-Brown J.J."/>
            <person name="Grigoriev I.V."/>
            <person name="Horton A.C."/>
            <person name="de Jong P.J."/>
            <person name="Jurka J."/>
            <person name="Kapitonov V.V."/>
            <person name="Kohara Y."/>
            <person name="Kuroki Y."/>
            <person name="Lindquist E."/>
            <person name="Lucas S."/>
            <person name="Osoegawa K."/>
            <person name="Pennacchio L.A."/>
            <person name="Salamov A.A."/>
            <person name="Satou Y."/>
            <person name="Sauka-Spengler T."/>
            <person name="Schmutz J."/>
            <person name="Shin-I T."/>
            <person name="Toyoda A."/>
            <person name="Bronner-Fraser M."/>
            <person name="Fujiyama A."/>
            <person name="Holland L.Z."/>
            <person name="Holland P.W.H."/>
            <person name="Satoh N."/>
            <person name="Rokhsar D.S."/>
        </authorList>
    </citation>
    <scope>NUCLEOTIDE SEQUENCE [LARGE SCALE GENOMIC DNA]</scope>
    <source>
        <strain evidence="5">S238N-H82</strain>
        <tissue evidence="5">Testes</tissue>
    </source>
</reference>
<dbReference type="InterPro" id="IPR045058">
    <property type="entry name" value="GIMA/IAN/Toc"/>
</dbReference>
<dbReference type="InterPro" id="IPR027417">
    <property type="entry name" value="P-loop_NTPase"/>
</dbReference>
<evidence type="ECO:0000259" key="4">
    <source>
        <dbReference type="PROSITE" id="PS51720"/>
    </source>
</evidence>
<evidence type="ECO:0000256" key="1">
    <source>
        <dbReference type="ARBA" id="ARBA00008535"/>
    </source>
</evidence>
<evidence type="ECO:0000313" key="5">
    <source>
        <dbReference type="EMBL" id="EEN45846.1"/>
    </source>
</evidence>
<dbReference type="GO" id="GO:0005525">
    <property type="term" value="F:GTP binding"/>
    <property type="evidence" value="ECO:0007669"/>
    <property type="project" value="UniProtKB-KW"/>
</dbReference>
<evidence type="ECO:0000256" key="3">
    <source>
        <dbReference type="ARBA" id="ARBA00023134"/>
    </source>
</evidence>
<comment type="similarity">
    <text evidence="1">Belongs to the TRAFAC class TrmE-Era-EngA-EngB-Septin-like GTPase superfamily. AIG1/Toc34/Toc159-like paraseptin GTPase family. IAN subfamily.</text>
</comment>
<dbReference type="SUPFAM" id="SSF52540">
    <property type="entry name" value="P-loop containing nucleoside triphosphate hydrolases"/>
    <property type="match status" value="1"/>
</dbReference>
<dbReference type="PANTHER" id="PTHR10903:SF184">
    <property type="entry name" value="GTP-BINDING PROTEIN A"/>
    <property type="match status" value="1"/>
</dbReference>
<dbReference type="Gene3D" id="3.40.50.300">
    <property type="entry name" value="P-loop containing nucleotide triphosphate hydrolases"/>
    <property type="match status" value="1"/>
</dbReference>
<feature type="domain" description="AIG1-type G" evidence="4">
    <location>
        <begin position="1"/>
        <end position="205"/>
    </location>
</feature>